<evidence type="ECO:0000256" key="3">
    <source>
        <dbReference type="ARBA" id="ARBA00023014"/>
    </source>
</evidence>
<dbReference type="GO" id="GO:0046872">
    <property type="term" value="F:metal ion binding"/>
    <property type="evidence" value="ECO:0007669"/>
    <property type="project" value="UniProtKB-KW"/>
</dbReference>
<dbReference type="Pfam" id="PF13187">
    <property type="entry name" value="Fer4_9"/>
    <property type="match status" value="1"/>
</dbReference>
<organism evidence="5 6">
    <name type="scientific">Eubacterium maltosivorans</name>
    <dbReference type="NCBI Taxonomy" id="2041044"/>
    <lineage>
        <taxon>Bacteria</taxon>
        <taxon>Bacillati</taxon>
        <taxon>Bacillota</taxon>
        <taxon>Clostridia</taxon>
        <taxon>Eubacteriales</taxon>
        <taxon>Eubacteriaceae</taxon>
        <taxon>Eubacterium</taxon>
    </lineage>
</organism>
<dbReference type="InterPro" id="IPR036812">
    <property type="entry name" value="NAD(P)_OxRdtase_dom_sf"/>
</dbReference>
<protein>
    <submittedName>
        <fullName evidence="5">Aldo/keto reductase</fullName>
    </submittedName>
</protein>
<dbReference type="InterPro" id="IPR017896">
    <property type="entry name" value="4Fe4S_Fe-S-bd"/>
</dbReference>
<keyword evidence="6" id="KW-1185">Reference proteome</keyword>
<dbReference type="PANTHER" id="PTHR43312:SF2">
    <property type="entry name" value="OXIDOREDUCTASE"/>
    <property type="match status" value="1"/>
</dbReference>
<sequence length="376" mass="42806">MYKRSYRNTEDAISILGFGCMRLPKISPDRPEIDEAAAQALFDYAFEHGVNYFDTAFNYHQRLSEPFVGKALKKYPRDQFYLASKMPGFLVKEEKDVDEIFEKQLENCQVDYFDFYLCHAISDESFKVYDDCNIMEHLLKRRADGQIRHLGFSFHGSPEKLEELVERYDWDFVQLQLNYVDWNVQNAKRQYEILETHGLPCIVMEPLRGGTLAVLCDEAAAVLKEAEPDKSLASWGLRYAATLPNVLTVLSGMSAMDQVADNICTMENFEPLSESEMALVNKAGDIFTKTKTIPCTGCRYCMDCPSGVEIPGLFKLYNEYMLGEDKNDFVNGYRALGSEKQESQCVSCGECIEHCPQSIDVPEALKKVTALAEKLL</sequence>
<dbReference type="Pfam" id="PF00248">
    <property type="entry name" value="Aldo_ket_red"/>
    <property type="match status" value="1"/>
</dbReference>
<dbReference type="PROSITE" id="PS51379">
    <property type="entry name" value="4FE4S_FER_2"/>
    <property type="match status" value="1"/>
</dbReference>
<reference evidence="5 6" key="1">
    <citation type="submission" date="2018-05" db="EMBL/GenBank/DDBJ databases">
        <title>Genome comparison of Eubacterium sp.</title>
        <authorList>
            <person name="Feng Y."/>
            <person name="Sanchez-Andrea I."/>
            <person name="Stams A.J.M."/>
            <person name="De Vos W.M."/>
        </authorList>
    </citation>
    <scope>NUCLEOTIDE SEQUENCE [LARGE SCALE GENOMIC DNA]</scope>
    <source>
        <strain evidence="5 6">YI</strain>
    </source>
</reference>
<dbReference type="InterPro" id="IPR017900">
    <property type="entry name" value="4Fe4S_Fe_S_CS"/>
</dbReference>
<evidence type="ECO:0000313" key="5">
    <source>
        <dbReference type="EMBL" id="QCT69799.1"/>
    </source>
</evidence>
<dbReference type="EMBL" id="CP029487">
    <property type="protein sequence ID" value="QCT69799.1"/>
    <property type="molecule type" value="Genomic_DNA"/>
</dbReference>
<evidence type="ECO:0000313" key="6">
    <source>
        <dbReference type="Proteomes" id="UP000218387"/>
    </source>
</evidence>
<accession>A0A4P9C398</accession>
<dbReference type="RefSeq" id="WP_058695170.1">
    <property type="nucleotide sequence ID" value="NZ_CABJDW020000004.1"/>
</dbReference>
<dbReference type="SUPFAM" id="SSF51430">
    <property type="entry name" value="NAD(P)-linked oxidoreductase"/>
    <property type="match status" value="1"/>
</dbReference>
<proteinExistence type="predicted"/>
<dbReference type="InterPro" id="IPR023210">
    <property type="entry name" value="NADP_OxRdtase_dom"/>
</dbReference>
<dbReference type="SUPFAM" id="SSF46548">
    <property type="entry name" value="alpha-helical ferredoxin"/>
    <property type="match status" value="1"/>
</dbReference>
<dbReference type="PANTHER" id="PTHR43312">
    <property type="entry name" value="D-THREO-ALDOSE 1-DEHYDROGENASE"/>
    <property type="match status" value="1"/>
</dbReference>
<keyword evidence="1" id="KW-0479">Metal-binding</keyword>
<dbReference type="InterPro" id="IPR053135">
    <property type="entry name" value="AKR2_Oxidoreductase"/>
</dbReference>
<dbReference type="CDD" id="cd19096">
    <property type="entry name" value="AKR_Fe-S_oxidoreductase"/>
    <property type="match status" value="1"/>
</dbReference>
<dbReference type="PROSITE" id="PS00198">
    <property type="entry name" value="4FE4S_FER_1"/>
    <property type="match status" value="1"/>
</dbReference>
<dbReference type="AlphaFoldDB" id="A0A4P9C398"/>
<dbReference type="Gene3D" id="3.20.20.100">
    <property type="entry name" value="NADP-dependent oxidoreductase domain"/>
    <property type="match status" value="1"/>
</dbReference>
<gene>
    <name evidence="5" type="ORF">CPZ25_000265</name>
</gene>
<evidence type="ECO:0000259" key="4">
    <source>
        <dbReference type="PROSITE" id="PS51379"/>
    </source>
</evidence>
<evidence type="ECO:0000256" key="2">
    <source>
        <dbReference type="ARBA" id="ARBA00023004"/>
    </source>
</evidence>
<dbReference type="GO" id="GO:0051536">
    <property type="term" value="F:iron-sulfur cluster binding"/>
    <property type="evidence" value="ECO:0007669"/>
    <property type="project" value="UniProtKB-KW"/>
</dbReference>
<keyword evidence="3" id="KW-0411">Iron-sulfur</keyword>
<dbReference type="Proteomes" id="UP000218387">
    <property type="component" value="Chromosome"/>
</dbReference>
<keyword evidence="2" id="KW-0408">Iron</keyword>
<feature type="domain" description="4Fe-4S ferredoxin-type" evidence="4">
    <location>
        <begin position="336"/>
        <end position="364"/>
    </location>
</feature>
<dbReference type="KEGG" id="emt:CPZ25_000265"/>
<name>A0A4P9C398_EUBML</name>
<evidence type="ECO:0000256" key="1">
    <source>
        <dbReference type="ARBA" id="ARBA00022723"/>
    </source>
</evidence>